<dbReference type="EMBL" id="CP089982">
    <property type="protein sequence ID" value="WXA91736.1"/>
    <property type="molecule type" value="Genomic_DNA"/>
</dbReference>
<dbReference type="Pfam" id="PF03729">
    <property type="entry name" value="DUF308"/>
    <property type="match status" value="2"/>
</dbReference>
<feature type="transmembrane region" description="Helical" evidence="1">
    <location>
        <begin position="146"/>
        <end position="168"/>
    </location>
</feature>
<evidence type="ECO:0000256" key="1">
    <source>
        <dbReference type="SAM" id="Phobius"/>
    </source>
</evidence>
<gene>
    <name evidence="2" type="ORF">LZC95_35455</name>
</gene>
<dbReference type="InterPro" id="IPR052712">
    <property type="entry name" value="Acid_resist_chaperone_HdeD"/>
</dbReference>
<name>A0ABZ2JZ38_9BACT</name>
<dbReference type="RefSeq" id="WP_394842359.1">
    <property type="nucleotide sequence ID" value="NZ_CP089982.1"/>
</dbReference>
<feature type="transmembrane region" description="Helical" evidence="1">
    <location>
        <begin position="64"/>
        <end position="84"/>
    </location>
</feature>
<feature type="transmembrane region" description="Helical" evidence="1">
    <location>
        <begin position="121"/>
        <end position="140"/>
    </location>
</feature>
<proteinExistence type="predicted"/>
<dbReference type="Proteomes" id="UP001379533">
    <property type="component" value="Chromosome"/>
</dbReference>
<keyword evidence="3" id="KW-1185">Reference proteome</keyword>
<dbReference type="PANTHER" id="PTHR34989:SF1">
    <property type="entry name" value="PROTEIN HDED"/>
    <property type="match status" value="1"/>
</dbReference>
<reference evidence="2 3" key="1">
    <citation type="submission" date="2021-12" db="EMBL/GenBank/DDBJ databases">
        <title>Discovery of the Pendulisporaceae a myxobacterial family with distinct sporulation behavior and unique specialized metabolism.</title>
        <authorList>
            <person name="Garcia R."/>
            <person name="Popoff A."/>
            <person name="Bader C.D."/>
            <person name="Loehr J."/>
            <person name="Walesch S."/>
            <person name="Walt C."/>
            <person name="Boldt J."/>
            <person name="Bunk B."/>
            <person name="Haeckl F.J.F.P.J."/>
            <person name="Gunesch A.P."/>
            <person name="Birkelbach J."/>
            <person name="Nuebel U."/>
            <person name="Pietschmann T."/>
            <person name="Bach T."/>
            <person name="Mueller R."/>
        </authorList>
    </citation>
    <scope>NUCLEOTIDE SEQUENCE [LARGE SCALE GENOMIC DNA]</scope>
    <source>
        <strain evidence="2 3">MSr12523</strain>
    </source>
</reference>
<evidence type="ECO:0000313" key="2">
    <source>
        <dbReference type="EMBL" id="WXA91736.1"/>
    </source>
</evidence>
<keyword evidence="1" id="KW-0472">Membrane</keyword>
<feature type="transmembrane region" description="Helical" evidence="1">
    <location>
        <begin position="90"/>
        <end position="109"/>
    </location>
</feature>
<keyword evidence="1" id="KW-1133">Transmembrane helix</keyword>
<dbReference type="PANTHER" id="PTHR34989">
    <property type="entry name" value="PROTEIN HDED"/>
    <property type="match status" value="1"/>
</dbReference>
<dbReference type="InterPro" id="IPR005325">
    <property type="entry name" value="DUF308_memb"/>
</dbReference>
<evidence type="ECO:0000313" key="3">
    <source>
        <dbReference type="Proteomes" id="UP001379533"/>
    </source>
</evidence>
<feature type="transmembrane region" description="Helical" evidence="1">
    <location>
        <begin position="12"/>
        <end position="32"/>
    </location>
</feature>
<organism evidence="2 3">
    <name type="scientific">Pendulispora brunnea</name>
    <dbReference type="NCBI Taxonomy" id="2905690"/>
    <lineage>
        <taxon>Bacteria</taxon>
        <taxon>Pseudomonadati</taxon>
        <taxon>Myxococcota</taxon>
        <taxon>Myxococcia</taxon>
        <taxon>Myxococcales</taxon>
        <taxon>Sorangiineae</taxon>
        <taxon>Pendulisporaceae</taxon>
        <taxon>Pendulispora</taxon>
    </lineage>
</organism>
<accession>A0ABZ2JZ38</accession>
<sequence length="193" mass="20501">MGIAFIRSWKAVAFRGGAGLLFGLVTLVGSGFTLPGLALLFGLYTLLDGAFAVLAGSRTGSLEVGWLMDGLLGMAIGAIVLLWIGMTLPTLVGLIAFWSVASALLEMLAAMRLRNEVPGELSLTFAWVGSLVLGVLLLFWPSVRTSILGVVLASYALLFGASMLALALRLRKLAARFESTRVHAWRIGRHGRA</sequence>
<keyword evidence="1" id="KW-0812">Transmembrane</keyword>
<protein>
    <submittedName>
        <fullName evidence="2">DUF308 domain-containing protein</fullName>
    </submittedName>
</protein>